<gene>
    <name evidence="1" type="ORF">HNR21_001366</name>
</gene>
<accession>A0A7W3MV62</accession>
<dbReference type="EMBL" id="JACJII010000001">
    <property type="protein sequence ID" value="MBA9002484.1"/>
    <property type="molecule type" value="Genomic_DNA"/>
</dbReference>
<evidence type="ECO:0000313" key="1">
    <source>
        <dbReference type="EMBL" id="MBA9002484.1"/>
    </source>
</evidence>
<reference evidence="1 2" key="1">
    <citation type="submission" date="2020-08" db="EMBL/GenBank/DDBJ databases">
        <title>Sequencing the genomes of 1000 actinobacteria strains.</title>
        <authorList>
            <person name="Klenk H.-P."/>
        </authorList>
    </citation>
    <scope>NUCLEOTIDE SEQUENCE [LARGE SCALE GENOMIC DNA]</scope>
    <source>
        <strain evidence="1 2">DSM 45823</strain>
    </source>
</reference>
<dbReference type="Proteomes" id="UP000539313">
    <property type="component" value="Unassembled WGS sequence"/>
</dbReference>
<comment type="caution">
    <text evidence="1">The sequence shown here is derived from an EMBL/GenBank/DDBJ whole genome shotgun (WGS) entry which is preliminary data.</text>
</comment>
<sequence>MRRRMVRWAIVAAVVIAAGALPGDGPPRIRLDDVPEALSLLNGADPAAPGDSGS</sequence>
<evidence type="ECO:0000313" key="2">
    <source>
        <dbReference type="Proteomes" id="UP000539313"/>
    </source>
</evidence>
<proteinExistence type="predicted"/>
<dbReference type="AlphaFoldDB" id="A0A7W3MV62"/>
<organism evidence="1 2">
    <name type="scientific">Thermomonospora cellulosilytica</name>
    <dbReference type="NCBI Taxonomy" id="1411118"/>
    <lineage>
        <taxon>Bacteria</taxon>
        <taxon>Bacillati</taxon>
        <taxon>Actinomycetota</taxon>
        <taxon>Actinomycetes</taxon>
        <taxon>Streptosporangiales</taxon>
        <taxon>Thermomonosporaceae</taxon>
        <taxon>Thermomonospora</taxon>
    </lineage>
</organism>
<keyword evidence="2" id="KW-1185">Reference proteome</keyword>
<protein>
    <submittedName>
        <fullName evidence="1">Uncharacterized protein</fullName>
    </submittedName>
</protein>
<dbReference type="RefSeq" id="WP_157995677.1">
    <property type="nucleotide sequence ID" value="NZ_JACJII010000001.1"/>
</dbReference>
<name>A0A7W3MV62_9ACTN</name>